<evidence type="ECO:0000256" key="5">
    <source>
        <dbReference type="ARBA" id="ARBA00022989"/>
    </source>
</evidence>
<dbReference type="InParanoid" id="A0A1C5A534"/>
<keyword evidence="2" id="KW-0813">Transport</keyword>
<gene>
    <name evidence="9" type="ORF">GA0070618_6322</name>
</gene>
<dbReference type="InterPro" id="IPR011701">
    <property type="entry name" value="MFS"/>
</dbReference>
<feature type="transmembrane region" description="Helical" evidence="8">
    <location>
        <begin position="187"/>
        <end position="212"/>
    </location>
</feature>
<name>A0A1C5A534_MICEC</name>
<feature type="transmembrane region" description="Helical" evidence="8">
    <location>
        <begin position="114"/>
        <end position="132"/>
    </location>
</feature>
<protein>
    <submittedName>
        <fullName evidence="9">Major Facilitator Superfamily protein</fullName>
    </submittedName>
</protein>
<dbReference type="AlphaFoldDB" id="A0A1C5A534"/>
<feature type="transmembrane region" description="Helical" evidence="8">
    <location>
        <begin position="224"/>
        <end position="242"/>
    </location>
</feature>
<organism evidence="9 10">
    <name type="scientific">Micromonospora echinospora</name>
    <name type="common">Micromonospora purpurea</name>
    <dbReference type="NCBI Taxonomy" id="1877"/>
    <lineage>
        <taxon>Bacteria</taxon>
        <taxon>Bacillati</taxon>
        <taxon>Actinomycetota</taxon>
        <taxon>Actinomycetes</taxon>
        <taxon>Micromonosporales</taxon>
        <taxon>Micromonosporaceae</taxon>
        <taxon>Micromonospora</taxon>
    </lineage>
</organism>
<keyword evidence="3" id="KW-1003">Cell membrane</keyword>
<reference evidence="10" key="1">
    <citation type="submission" date="2016-06" db="EMBL/GenBank/DDBJ databases">
        <authorList>
            <person name="Varghese N."/>
            <person name="Submissions Spin"/>
        </authorList>
    </citation>
    <scope>NUCLEOTIDE SEQUENCE [LARGE SCALE GENOMIC DNA]</scope>
    <source>
        <strain evidence="10">DSM 43816</strain>
    </source>
</reference>
<dbReference type="InterPro" id="IPR050171">
    <property type="entry name" value="MFS_Transporters"/>
</dbReference>
<evidence type="ECO:0000256" key="2">
    <source>
        <dbReference type="ARBA" id="ARBA00022448"/>
    </source>
</evidence>
<comment type="subcellular location">
    <subcellularLocation>
        <location evidence="1">Cell membrane</location>
        <topology evidence="1">Multi-pass membrane protein</topology>
    </subcellularLocation>
</comment>
<dbReference type="InterPro" id="IPR036259">
    <property type="entry name" value="MFS_trans_sf"/>
</dbReference>
<accession>A0A1C5A534</accession>
<evidence type="ECO:0000256" key="3">
    <source>
        <dbReference type="ARBA" id="ARBA00022475"/>
    </source>
</evidence>
<dbReference type="Gene3D" id="1.20.1250.20">
    <property type="entry name" value="MFS general substrate transporter like domains"/>
    <property type="match status" value="1"/>
</dbReference>
<keyword evidence="6 8" id="KW-0472">Membrane</keyword>
<evidence type="ECO:0000256" key="7">
    <source>
        <dbReference type="SAM" id="MobiDB-lite"/>
    </source>
</evidence>
<feature type="transmembrane region" description="Helical" evidence="8">
    <location>
        <begin position="348"/>
        <end position="371"/>
    </location>
</feature>
<dbReference type="PANTHER" id="PTHR23517">
    <property type="entry name" value="RESISTANCE PROTEIN MDTM, PUTATIVE-RELATED-RELATED"/>
    <property type="match status" value="1"/>
</dbReference>
<evidence type="ECO:0000256" key="1">
    <source>
        <dbReference type="ARBA" id="ARBA00004651"/>
    </source>
</evidence>
<dbReference type="GO" id="GO:0005886">
    <property type="term" value="C:plasma membrane"/>
    <property type="evidence" value="ECO:0007669"/>
    <property type="project" value="UniProtKB-SubCell"/>
</dbReference>
<evidence type="ECO:0000313" key="9">
    <source>
        <dbReference type="EMBL" id="SCF40308.1"/>
    </source>
</evidence>
<sequence length="395" mass="41313">MAGSPFFFTRVVGLEPVEVGLGISLSAGISLLTSVPLGVLMDRHGTQRLWIGSAAVEALLFALYPFVPGLAGYLVVMVGLSVVNSTGRIAIQVYSLSALPPAERVRAQAFQRSALNVGFTLGGAAAGVAMAFDTVGAYRAMVWSTAAMLGLSAIFFARLPGLGATARRAAPGQERGSTFSVLRDPPVLSVSALTGILHANATILMLILPLWIASRTDAPKPVVATLFVLNTVLAVIFQVWVSRGADTASGAAQALRRSALSTALACLLFVVTIWTKDVMTILVLVAGTLVLTYGELTHAAGSWGVVSALSTPERRGEYVGAFHLGDRLQRMVAPIGFTALALETGGGWGWLVIAGAFVLAGSLVGPAVAWAERRMPAPPSPPPELSESVREKRER</sequence>
<feature type="transmembrane region" description="Helical" evidence="8">
    <location>
        <begin position="138"/>
        <end position="159"/>
    </location>
</feature>
<evidence type="ECO:0000256" key="8">
    <source>
        <dbReference type="SAM" id="Phobius"/>
    </source>
</evidence>
<keyword evidence="10" id="KW-1185">Reference proteome</keyword>
<dbReference type="Pfam" id="PF07690">
    <property type="entry name" value="MFS_1"/>
    <property type="match status" value="1"/>
</dbReference>
<dbReference type="GO" id="GO:0022857">
    <property type="term" value="F:transmembrane transporter activity"/>
    <property type="evidence" value="ECO:0007669"/>
    <property type="project" value="InterPro"/>
</dbReference>
<keyword evidence="5 8" id="KW-1133">Transmembrane helix</keyword>
<evidence type="ECO:0000256" key="6">
    <source>
        <dbReference type="ARBA" id="ARBA00023136"/>
    </source>
</evidence>
<evidence type="ECO:0000256" key="4">
    <source>
        <dbReference type="ARBA" id="ARBA00022692"/>
    </source>
</evidence>
<feature type="region of interest" description="Disordered" evidence="7">
    <location>
        <begin position="373"/>
        <end position="395"/>
    </location>
</feature>
<evidence type="ECO:0000313" key="10">
    <source>
        <dbReference type="Proteomes" id="UP000198253"/>
    </source>
</evidence>
<feature type="transmembrane region" description="Helical" evidence="8">
    <location>
        <begin position="20"/>
        <end position="40"/>
    </location>
</feature>
<proteinExistence type="predicted"/>
<dbReference type="PANTHER" id="PTHR23517:SF2">
    <property type="entry name" value="MULTIDRUG RESISTANCE PROTEIN MDTH"/>
    <property type="match status" value="1"/>
</dbReference>
<keyword evidence="4 8" id="KW-0812">Transmembrane</keyword>
<dbReference type="EMBL" id="LT607413">
    <property type="protein sequence ID" value="SCF40308.1"/>
    <property type="molecule type" value="Genomic_DNA"/>
</dbReference>
<dbReference type="Proteomes" id="UP000198253">
    <property type="component" value="Chromosome I"/>
</dbReference>
<dbReference type="SUPFAM" id="SSF103473">
    <property type="entry name" value="MFS general substrate transporter"/>
    <property type="match status" value="1"/>
</dbReference>